<evidence type="ECO:0000313" key="1">
    <source>
        <dbReference type="EMBL" id="MCL6683620.1"/>
    </source>
</evidence>
<dbReference type="Proteomes" id="UP001165363">
    <property type="component" value="Unassembled WGS sequence"/>
</dbReference>
<keyword evidence="2" id="KW-1185">Reference proteome</keyword>
<gene>
    <name evidence="1" type="ORF">LZ536_06865</name>
</gene>
<evidence type="ECO:0008006" key="3">
    <source>
        <dbReference type="Google" id="ProtNLM"/>
    </source>
</evidence>
<evidence type="ECO:0000313" key="2">
    <source>
        <dbReference type="Proteomes" id="UP001165363"/>
    </source>
</evidence>
<sequence>MRWTYFLLLGIVAVAAATWIWHGPLGAGDQFARAVDARARAMLDHYEMYHVEARMERTPLRRRVILSGPADDFQRSEIKRMVEAQPGVAEAVWSTASKPVESTQ</sequence>
<protein>
    <recommendedName>
        <fullName evidence="3">BON domain-containing protein</fullName>
    </recommendedName>
</protein>
<accession>A0ABT0RLZ1</accession>
<proteinExistence type="predicted"/>
<organism evidence="1 2">
    <name type="scientific">Sphingomonas alba</name>
    <dbReference type="NCBI Taxonomy" id="2908208"/>
    <lineage>
        <taxon>Bacteria</taxon>
        <taxon>Pseudomonadati</taxon>
        <taxon>Pseudomonadota</taxon>
        <taxon>Alphaproteobacteria</taxon>
        <taxon>Sphingomonadales</taxon>
        <taxon>Sphingomonadaceae</taxon>
        <taxon>Sphingomonas</taxon>
    </lineage>
</organism>
<comment type="caution">
    <text evidence="1">The sequence shown here is derived from an EMBL/GenBank/DDBJ whole genome shotgun (WGS) entry which is preliminary data.</text>
</comment>
<name>A0ABT0RLZ1_9SPHN</name>
<dbReference type="EMBL" id="JAMGBD010000001">
    <property type="protein sequence ID" value="MCL6683620.1"/>
    <property type="molecule type" value="Genomic_DNA"/>
</dbReference>
<reference evidence="1" key="1">
    <citation type="submission" date="2022-05" db="EMBL/GenBank/DDBJ databases">
        <authorList>
            <person name="Jo J.-H."/>
            <person name="Im W.-T."/>
        </authorList>
    </citation>
    <scope>NUCLEOTIDE SEQUENCE</scope>
    <source>
        <strain evidence="1">SE158</strain>
    </source>
</reference>
<dbReference type="RefSeq" id="WP_249847670.1">
    <property type="nucleotide sequence ID" value="NZ_JAMGBD010000001.1"/>
</dbReference>